<sequence length="181" mass="21946">ANCVYREITEFVSGNFLDANLKNMKRMYNDNIRRTRRARSALAKVRRNYRYLNTQLGERADLIDKNADFITTYMIASYLRQNNFVIDDGVINWIDFLEDFLVKVEEARVMMKDTRQVNDELELSYFYYTNRRRENATSNKNRFEIMIEKLLDMFPNIELRDPQRLFDEYQKRVIAKRANYQ</sequence>
<protein>
    <submittedName>
        <fullName evidence="1">Uncharacterized protein</fullName>
    </submittedName>
</protein>
<reference evidence="1" key="1">
    <citation type="journal article" date="2014" name="Front. Microbiol.">
        <title>High frequency of phylogenetically diverse reductive dehalogenase-homologous genes in deep subseafloor sedimentary metagenomes.</title>
        <authorList>
            <person name="Kawai M."/>
            <person name="Futagami T."/>
            <person name="Toyoda A."/>
            <person name="Takaki Y."/>
            <person name="Nishi S."/>
            <person name="Hori S."/>
            <person name="Arai W."/>
            <person name="Tsubouchi T."/>
            <person name="Morono Y."/>
            <person name="Uchiyama I."/>
            <person name="Ito T."/>
            <person name="Fujiyama A."/>
            <person name="Inagaki F."/>
            <person name="Takami H."/>
        </authorList>
    </citation>
    <scope>NUCLEOTIDE SEQUENCE</scope>
    <source>
        <strain evidence="1">Expedition CK06-06</strain>
    </source>
</reference>
<comment type="caution">
    <text evidence="1">The sequence shown here is derived from an EMBL/GenBank/DDBJ whole genome shotgun (WGS) entry which is preliminary data.</text>
</comment>
<accession>X1K8S2</accession>
<feature type="non-terminal residue" evidence="1">
    <location>
        <position position="1"/>
    </location>
</feature>
<dbReference type="AlphaFoldDB" id="X1K8S2"/>
<name>X1K8S2_9ZZZZ</name>
<gene>
    <name evidence="1" type="ORF">S03H2_67172</name>
</gene>
<feature type="non-terminal residue" evidence="1">
    <location>
        <position position="181"/>
    </location>
</feature>
<proteinExistence type="predicted"/>
<organism evidence="1">
    <name type="scientific">marine sediment metagenome</name>
    <dbReference type="NCBI Taxonomy" id="412755"/>
    <lineage>
        <taxon>unclassified sequences</taxon>
        <taxon>metagenomes</taxon>
        <taxon>ecological metagenomes</taxon>
    </lineage>
</organism>
<dbReference type="EMBL" id="BARU01043935">
    <property type="protein sequence ID" value="GAH86654.1"/>
    <property type="molecule type" value="Genomic_DNA"/>
</dbReference>
<evidence type="ECO:0000313" key="1">
    <source>
        <dbReference type="EMBL" id="GAH86654.1"/>
    </source>
</evidence>